<evidence type="ECO:0000313" key="2">
    <source>
        <dbReference type="EMBL" id="GLD29439.1"/>
    </source>
</evidence>
<protein>
    <submittedName>
        <fullName evidence="2">Uncharacterized protein</fullName>
    </submittedName>
</protein>
<accession>A0A9P3Q5D1</accession>
<gene>
    <name evidence="2" type="ORF">Mkiyose1413_13220</name>
    <name evidence="1" type="ORF">SRL2020028_34070</name>
</gene>
<dbReference type="EMBL" id="BRXE01000042">
    <property type="protein sequence ID" value="GLB84151.1"/>
    <property type="molecule type" value="Genomic_DNA"/>
</dbReference>
<dbReference type="EMBL" id="BRZI01000005">
    <property type="protein sequence ID" value="GLD29439.1"/>
    <property type="molecule type" value="Genomic_DNA"/>
</dbReference>
<dbReference type="GeneID" id="83628881"/>
<dbReference type="Proteomes" id="UP001165663">
    <property type="component" value="Unassembled WGS sequence"/>
</dbReference>
<reference evidence="2" key="1">
    <citation type="submission" date="2022-08" db="EMBL/GenBank/DDBJ databases">
        <title>Mycobacterium kiyosense sp. nov., scotochromogenic slow-glowing species isolated from respiratory specimens.</title>
        <authorList>
            <person name="Fukano H."/>
            <person name="Kazumi Y."/>
            <person name="Sakagami N."/>
            <person name="Ato M."/>
            <person name="Mitarai S."/>
            <person name="Hoshino Y."/>
        </authorList>
    </citation>
    <scope>NUCLEOTIDE SEQUENCE</scope>
    <source>
        <strain evidence="2">1413</strain>
        <strain evidence="1">SRL2020-028</strain>
    </source>
</reference>
<dbReference type="AlphaFoldDB" id="A0A9P3Q5D1"/>
<organism evidence="2 3">
    <name type="scientific">Mycobacterium kiyosense</name>
    <dbReference type="NCBI Taxonomy" id="2871094"/>
    <lineage>
        <taxon>Bacteria</taxon>
        <taxon>Bacillati</taxon>
        <taxon>Actinomycetota</taxon>
        <taxon>Actinomycetes</taxon>
        <taxon>Mycobacteriales</taxon>
        <taxon>Mycobacteriaceae</taxon>
        <taxon>Mycobacterium</taxon>
    </lineage>
</organism>
<dbReference type="Proteomes" id="UP001064782">
    <property type="component" value="Unassembled WGS sequence"/>
</dbReference>
<sequence>MILPGYRDVERGLRLALARRRGDDDVLPLLAAECETAEDVDRLILAQAAALNHVLDRGLEDPEKFLANWIALVRRLADDEENAPHCQGGDV</sequence>
<proteinExistence type="predicted"/>
<evidence type="ECO:0000313" key="1">
    <source>
        <dbReference type="EMBL" id="GLB84151.1"/>
    </source>
</evidence>
<evidence type="ECO:0000313" key="3">
    <source>
        <dbReference type="Proteomes" id="UP001064782"/>
    </source>
</evidence>
<name>A0A9P3Q5D1_9MYCO</name>
<comment type="caution">
    <text evidence="2">The sequence shown here is derived from an EMBL/GenBank/DDBJ whole genome shotgun (WGS) entry which is preliminary data.</text>
</comment>
<dbReference type="RefSeq" id="WP_236976324.1">
    <property type="nucleotide sequence ID" value="NZ_BRXE01000042.1"/>
</dbReference>
<keyword evidence="3" id="KW-1185">Reference proteome</keyword>